<dbReference type="EMBL" id="JAIFRP010004532">
    <property type="protein sequence ID" value="KAK2574887.1"/>
    <property type="molecule type" value="Genomic_DNA"/>
</dbReference>
<sequence>TRSAKRQTAARESGNDNVCCVCLESTQYVTAGCNHQLCPRCLLTIIKFRRKAFMAKVPAVYSRRAARLAHFRVREFNRTEPYSCPMCRTCMNDVIGSRLEFENMDQEYDRSNSNSNAQLTRYSNRSRRAIDDSAVPGDSNRGNPTGSPGGSRNNVNDEESSGGTSNSRRTDPALPSSRASGGGAAWRAIFRLNLPVDNSAIAFDPSTSFSQNWFREVQNRIVAVEDHATDSDDMDFDVSDDASGNDGISATVDVNLLDELDDENVEYFVRYIDFS</sequence>
<evidence type="ECO:0000256" key="2">
    <source>
        <dbReference type="ARBA" id="ARBA00022771"/>
    </source>
</evidence>
<comment type="caution">
    <text evidence="7">The sequence shown here is derived from an EMBL/GenBank/DDBJ whole genome shotgun (WGS) entry which is preliminary data.</text>
</comment>
<feature type="compositionally biased region" description="Polar residues" evidence="5">
    <location>
        <begin position="140"/>
        <end position="154"/>
    </location>
</feature>
<keyword evidence="3" id="KW-0862">Zinc</keyword>
<evidence type="ECO:0000256" key="4">
    <source>
        <dbReference type="PROSITE-ProRule" id="PRU00175"/>
    </source>
</evidence>
<dbReference type="SMART" id="SM00184">
    <property type="entry name" value="RING"/>
    <property type="match status" value="1"/>
</dbReference>
<evidence type="ECO:0000259" key="6">
    <source>
        <dbReference type="PROSITE" id="PS50089"/>
    </source>
</evidence>
<dbReference type="Proteomes" id="UP001258017">
    <property type="component" value="Unassembled WGS sequence"/>
</dbReference>
<protein>
    <recommendedName>
        <fullName evidence="6">RING-type domain-containing protein</fullName>
    </recommendedName>
</protein>
<feature type="domain" description="RING-type" evidence="6">
    <location>
        <begin position="19"/>
        <end position="88"/>
    </location>
</feature>
<keyword evidence="2 4" id="KW-0863">Zinc-finger</keyword>
<dbReference type="Gene3D" id="3.30.40.10">
    <property type="entry name" value="Zinc/RING finger domain, C3HC4 (zinc finger)"/>
    <property type="match status" value="1"/>
</dbReference>
<evidence type="ECO:0000313" key="8">
    <source>
        <dbReference type="Proteomes" id="UP001258017"/>
    </source>
</evidence>
<gene>
    <name evidence="7" type="ORF">KPH14_013084</name>
</gene>
<dbReference type="PROSITE" id="PS00518">
    <property type="entry name" value="ZF_RING_1"/>
    <property type="match status" value="1"/>
</dbReference>
<proteinExistence type="predicted"/>
<dbReference type="InterPro" id="IPR013083">
    <property type="entry name" value="Znf_RING/FYVE/PHD"/>
</dbReference>
<feature type="non-terminal residue" evidence="7">
    <location>
        <position position="1"/>
    </location>
</feature>
<dbReference type="PROSITE" id="PS50089">
    <property type="entry name" value="ZF_RING_2"/>
    <property type="match status" value="1"/>
</dbReference>
<dbReference type="AlphaFoldDB" id="A0AAD9R866"/>
<dbReference type="InterPro" id="IPR001841">
    <property type="entry name" value="Znf_RING"/>
</dbReference>
<evidence type="ECO:0000313" key="7">
    <source>
        <dbReference type="EMBL" id="KAK2574887.1"/>
    </source>
</evidence>
<reference evidence="7" key="1">
    <citation type="submission" date="2021-08" db="EMBL/GenBank/DDBJ databases">
        <authorList>
            <person name="Misof B."/>
            <person name="Oliver O."/>
            <person name="Podsiadlowski L."/>
            <person name="Donath A."/>
            <person name="Peters R."/>
            <person name="Mayer C."/>
            <person name="Rust J."/>
            <person name="Gunkel S."/>
            <person name="Lesny P."/>
            <person name="Martin S."/>
            <person name="Oeyen J.P."/>
            <person name="Petersen M."/>
            <person name="Panagiotis P."/>
            <person name="Wilbrandt J."/>
            <person name="Tanja T."/>
        </authorList>
    </citation>
    <scope>NUCLEOTIDE SEQUENCE</scope>
    <source>
        <strain evidence="7">GBR_01_08_01A</strain>
        <tissue evidence="7">Thorax + abdomen</tissue>
    </source>
</reference>
<name>A0AAD9R866_9HYME</name>
<evidence type="ECO:0000256" key="1">
    <source>
        <dbReference type="ARBA" id="ARBA00022723"/>
    </source>
</evidence>
<reference evidence="7" key="2">
    <citation type="journal article" date="2023" name="Commun. Biol.">
        <title>Intrasexual cuticular hydrocarbon dimorphism in a wasp sheds light on hydrocarbon biosynthesis genes in Hymenoptera.</title>
        <authorList>
            <person name="Moris V.C."/>
            <person name="Podsiadlowski L."/>
            <person name="Martin S."/>
            <person name="Oeyen J.P."/>
            <person name="Donath A."/>
            <person name="Petersen M."/>
            <person name="Wilbrandt J."/>
            <person name="Misof B."/>
            <person name="Liedtke D."/>
            <person name="Thamm M."/>
            <person name="Scheiner R."/>
            <person name="Schmitt T."/>
            <person name="Niehuis O."/>
        </authorList>
    </citation>
    <scope>NUCLEOTIDE SEQUENCE</scope>
    <source>
        <strain evidence="7">GBR_01_08_01A</strain>
    </source>
</reference>
<feature type="compositionally biased region" description="Polar residues" evidence="5">
    <location>
        <begin position="111"/>
        <end position="123"/>
    </location>
</feature>
<dbReference type="InterPro" id="IPR017907">
    <property type="entry name" value="Znf_RING_CS"/>
</dbReference>
<keyword evidence="8" id="KW-1185">Reference proteome</keyword>
<dbReference type="SUPFAM" id="SSF57850">
    <property type="entry name" value="RING/U-box"/>
    <property type="match status" value="1"/>
</dbReference>
<feature type="region of interest" description="Disordered" evidence="5">
    <location>
        <begin position="107"/>
        <end position="181"/>
    </location>
</feature>
<keyword evidence="1" id="KW-0479">Metal-binding</keyword>
<dbReference type="GO" id="GO:0008270">
    <property type="term" value="F:zinc ion binding"/>
    <property type="evidence" value="ECO:0007669"/>
    <property type="project" value="UniProtKB-KW"/>
</dbReference>
<accession>A0AAD9R866</accession>
<evidence type="ECO:0000256" key="5">
    <source>
        <dbReference type="SAM" id="MobiDB-lite"/>
    </source>
</evidence>
<organism evidence="7 8">
    <name type="scientific">Odynerus spinipes</name>
    <dbReference type="NCBI Taxonomy" id="1348599"/>
    <lineage>
        <taxon>Eukaryota</taxon>
        <taxon>Metazoa</taxon>
        <taxon>Ecdysozoa</taxon>
        <taxon>Arthropoda</taxon>
        <taxon>Hexapoda</taxon>
        <taxon>Insecta</taxon>
        <taxon>Pterygota</taxon>
        <taxon>Neoptera</taxon>
        <taxon>Endopterygota</taxon>
        <taxon>Hymenoptera</taxon>
        <taxon>Apocrita</taxon>
        <taxon>Aculeata</taxon>
        <taxon>Vespoidea</taxon>
        <taxon>Vespidae</taxon>
        <taxon>Eumeninae</taxon>
        <taxon>Odynerus</taxon>
    </lineage>
</organism>
<evidence type="ECO:0000256" key="3">
    <source>
        <dbReference type="ARBA" id="ARBA00022833"/>
    </source>
</evidence>